<evidence type="ECO:0000313" key="4">
    <source>
        <dbReference type="EMBL" id="MFC6283420.1"/>
    </source>
</evidence>
<reference evidence="5" key="1">
    <citation type="journal article" date="2019" name="Int. J. Syst. Evol. Microbiol.">
        <title>The Global Catalogue of Microorganisms (GCM) 10K type strain sequencing project: providing services to taxonomists for standard genome sequencing and annotation.</title>
        <authorList>
            <consortium name="The Broad Institute Genomics Platform"/>
            <consortium name="The Broad Institute Genome Sequencing Center for Infectious Disease"/>
            <person name="Wu L."/>
            <person name="Ma J."/>
        </authorList>
    </citation>
    <scope>NUCLEOTIDE SEQUENCE [LARGE SCALE GENOMIC DNA]</scope>
    <source>
        <strain evidence="5">CCUG 39402</strain>
    </source>
</reference>
<dbReference type="Gene3D" id="2.40.10.500">
    <property type="match status" value="1"/>
</dbReference>
<proteinExistence type="predicted"/>
<evidence type="ECO:0000256" key="1">
    <source>
        <dbReference type="ARBA" id="ARBA00022737"/>
    </source>
</evidence>
<gene>
    <name evidence="4" type="ORF">ACFQND_19510</name>
</gene>
<keyword evidence="5" id="KW-1185">Reference proteome</keyword>
<organism evidence="4 5">
    <name type="scientific">Polaromonas aquatica</name>
    <dbReference type="NCBI Taxonomy" id="332657"/>
    <lineage>
        <taxon>Bacteria</taxon>
        <taxon>Pseudomonadati</taxon>
        <taxon>Pseudomonadota</taxon>
        <taxon>Betaproteobacteria</taxon>
        <taxon>Burkholderiales</taxon>
        <taxon>Comamonadaceae</taxon>
        <taxon>Polaromonas</taxon>
    </lineage>
</organism>
<dbReference type="InterPro" id="IPR056822">
    <property type="entry name" value="TEN_NHL"/>
</dbReference>
<feature type="domain" description="Teneurin NHL" evidence="3">
    <location>
        <begin position="106"/>
        <end position="322"/>
    </location>
</feature>
<feature type="repeat" description="NHL" evidence="2">
    <location>
        <begin position="164"/>
        <end position="198"/>
    </location>
</feature>
<sequence length="681" mass="68756">MVSSQAHHLHPQPAAADCQPGNGASLTVLAGAPGGPGKLDGAAGAALLYQPSGIVVAPCGTLYVSDSNNCIRRVSPGGEVSLFAGSREAAHSVLSDHPRGMGSADGTASVARFRHPRGLALDAAGNLYVADSGNHTIRKISPTGHVSTLAGTAGLPGHADARAGAARFNSPGDLAVDAAGTVYVLDTLNHVIRKITPDGLVSTLAGSPGMRGHMDSRAGAARFRFTAPGFRHAGGLALNSRGHVLVADFANRALRKVSPAGDVTTLATGFTGPASLRMDAADNCIVFDTQSGPMASRSAVFETVKKVDAAGVITLLASGNVHMHFSGGALPLALDGAGNIYLAETALNAIRRITPAGSIHTVAGRITSGLKSGTAAAARFTGSFAQLSKDAAGNLYRFDTNAFIWKIAPGGYVSRIDTRKLPGPGFIFAAGAADAAGNLYVANMSASSPSPCGYSAVRKITPDGTVTLLAGGAYDGHSDGVGEAASFSLSPPCAMTVDSSGNVWIGDNSAIRKITPAGEVTTVAGSAGLPGATDGLRTSARLALISGLCADTLGNLFAFDMGRIRKITPEGKVTTLAGRLTNFRTEPLDGNGAAACFGLSGCIACDDANNLFVTDPDFHLVRKVSPTGMVSTVVGRLDRAGTVPGPLPASLFAPFGIAALADGQLALTSGDALVLTQGAKF</sequence>
<dbReference type="PANTHER" id="PTHR13833:SF71">
    <property type="entry name" value="NHL DOMAIN-CONTAINING PROTEIN"/>
    <property type="match status" value="1"/>
</dbReference>
<dbReference type="Gene3D" id="2.120.10.30">
    <property type="entry name" value="TolB, C-terminal domain"/>
    <property type="match status" value="5"/>
</dbReference>
<dbReference type="Pfam" id="PF25021">
    <property type="entry name" value="TEN_NHL"/>
    <property type="match status" value="1"/>
</dbReference>
<comment type="caution">
    <text evidence="4">The sequence shown here is derived from an EMBL/GenBank/DDBJ whole genome shotgun (WGS) entry which is preliminary data.</text>
</comment>
<dbReference type="RefSeq" id="WP_371438046.1">
    <property type="nucleotide sequence ID" value="NZ_JBHSRS010000083.1"/>
</dbReference>
<dbReference type="EMBL" id="JBHSRS010000083">
    <property type="protein sequence ID" value="MFC6283420.1"/>
    <property type="molecule type" value="Genomic_DNA"/>
</dbReference>
<accession>A0ABW1U1Q0</accession>
<evidence type="ECO:0000256" key="2">
    <source>
        <dbReference type="PROSITE-ProRule" id="PRU00504"/>
    </source>
</evidence>
<dbReference type="PANTHER" id="PTHR13833">
    <property type="match status" value="1"/>
</dbReference>
<name>A0ABW1U1Q0_9BURK</name>
<protein>
    <recommendedName>
        <fullName evidence="3">Teneurin NHL domain-containing protein</fullName>
    </recommendedName>
</protein>
<dbReference type="SUPFAM" id="SSF101898">
    <property type="entry name" value="NHL repeat"/>
    <property type="match status" value="2"/>
</dbReference>
<dbReference type="InterPro" id="IPR001258">
    <property type="entry name" value="NHL_repeat"/>
</dbReference>
<evidence type="ECO:0000313" key="5">
    <source>
        <dbReference type="Proteomes" id="UP001596270"/>
    </source>
</evidence>
<keyword evidence="1" id="KW-0677">Repeat</keyword>
<dbReference type="InterPro" id="IPR011042">
    <property type="entry name" value="6-blade_b-propeller_TolB-like"/>
</dbReference>
<dbReference type="PROSITE" id="PS51125">
    <property type="entry name" value="NHL"/>
    <property type="match status" value="2"/>
</dbReference>
<evidence type="ECO:0000259" key="3">
    <source>
        <dbReference type="Pfam" id="PF25021"/>
    </source>
</evidence>
<feature type="repeat" description="NHL" evidence="2">
    <location>
        <begin position="113"/>
        <end position="143"/>
    </location>
</feature>
<dbReference type="Proteomes" id="UP001596270">
    <property type="component" value="Unassembled WGS sequence"/>
</dbReference>